<sequence>MKVYIQTLSGHGGNYEFDVEHSTTVQQLKQLFRKKASIEYDLEKMYLINIQNRDVLINDEETLGCYDVEDGSQLQLHDLTKTTRNIGNLGLRFVDLDDGKGVKRISWSKEAPRWRIAGRGLCLEGICQNPQCEANGQQVIMAIGYKVFDVVADPDETTTRCPICNKYVEPITCGFNNCWWRFQGKKKERQGDGKAPIKCSCDWQQADDAYHYFDQQTNPLVTWTQLIIEAVKNG</sequence>
<protein>
    <recommendedName>
        <fullName evidence="1">Ubiquitin-like domain-containing protein</fullName>
    </recommendedName>
</protein>
<evidence type="ECO:0000313" key="5">
    <source>
        <dbReference type="Proteomes" id="UP000663889"/>
    </source>
</evidence>
<evidence type="ECO:0000313" key="2">
    <source>
        <dbReference type="EMBL" id="CAF1191873.1"/>
    </source>
</evidence>
<evidence type="ECO:0000313" key="3">
    <source>
        <dbReference type="EMBL" id="CAF3724025.1"/>
    </source>
</evidence>
<feature type="domain" description="Ubiquitin-like" evidence="1">
    <location>
        <begin position="1"/>
        <end position="76"/>
    </location>
</feature>
<dbReference type="Proteomes" id="UP000663823">
    <property type="component" value="Unassembled WGS sequence"/>
</dbReference>
<dbReference type="CDD" id="cd17039">
    <property type="entry name" value="Ubl_ubiquitin_like"/>
    <property type="match status" value="1"/>
</dbReference>
<dbReference type="Proteomes" id="UP000663874">
    <property type="component" value="Unassembled WGS sequence"/>
</dbReference>
<dbReference type="InterPro" id="IPR029071">
    <property type="entry name" value="Ubiquitin-like_domsf"/>
</dbReference>
<dbReference type="InterPro" id="IPR000626">
    <property type="entry name" value="Ubiquitin-like_dom"/>
</dbReference>
<proteinExistence type="predicted"/>
<evidence type="ECO:0000313" key="4">
    <source>
        <dbReference type="EMBL" id="CAF4017018.1"/>
    </source>
</evidence>
<dbReference type="Gene3D" id="3.10.20.90">
    <property type="entry name" value="Phosphatidylinositol 3-kinase Catalytic Subunit, Chain A, domain 1"/>
    <property type="match status" value="1"/>
</dbReference>
<dbReference type="EMBL" id="CAJOAX010007741">
    <property type="protein sequence ID" value="CAF4017018.1"/>
    <property type="molecule type" value="Genomic_DNA"/>
</dbReference>
<evidence type="ECO:0000259" key="1">
    <source>
        <dbReference type="PROSITE" id="PS50053"/>
    </source>
</evidence>
<dbReference type="SUPFAM" id="SSF54236">
    <property type="entry name" value="Ubiquitin-like"/>
    <property type="match status" value="1"/>
</dbReference>
<dbReference type="InterPro" id="IPR022617">
    <property type="entry name" value="Rad60/SUMO-like_dom"/>
</dbReference>
<dbReference type="EMBL" id="CAJNOU010001356">
    <property type="protein sequence ID" value="CAF1191873.1"/>
    <property type="molecule type" value="Genomic_DNA"/>
</dbReference>
<name>A0A814VZ47_9BILA</name>
<organism evidence="2 5">
    <name type="scientific">Rotaria sordida</name>
    <dbReference type="NCBI Taxonomy" id="392033"/>
    <lineage>
        <taxon>Eukaryota</taxon>
        <taxon>Metazoa</taxon>
        <taxon>Spiralia</taxon>
        <taxon>Gnathifera</taxon>
        <taxon>Rotifera</taxon>
        <taxon>Eurotatoria</taxon>
        <taxon>Bdelloidea</taxon>
        <taxon>Philodinida</taxon>
        <taxon>Philodinidae</taxon>
        <taxon>Rotaria</taxon>
    </lineage>
</organism>
<gene>
    <name evidence="3" type="ORF">FNK824_LOCUS10655</name>
    <name evidence="4" type="ORF">OTI717_LOCUS29880</name>
    <name evidence="2" type="ORF">SEV965_LOCUS20641</name>
</gene>
<dbReference type="PROSITE" id="PS50053">
    <property type="entry name" value="UBIQUITIN_2"/>
    <property type="match status" value="1"/>
</dbReference>
<dbReference type="EMBL" id="CAJOBE010001206">
    <property type="protein sequence ID" value="CAF3724025.1"/>
    <property type="molecule type" value="Genomic_DNA"/>
</dbReference>
<dbReference type="AlphaFoldDB" id="A0A814VZ47"/>
<reference evidence="2" key="1">
    <citation type="submission" date="2021-02" db="EMBL/GenBank/DDBJ databases">
        <authorList>
            <person name="Nowell W R."/>
        </authorList>
    </citation>
    <scope>NUCLEOTIDE SEQUENCE</scope>
</reference>
<comment type="caution">
    <text evidence="2">The sequence shown here is derived from an EMBL/GenBank/DDBJ whole genome shotgun (WGS) entry which is preliminary data.</text>
</comment>
<dbReference type="Proteomes" id="UP000663889">
    <property type="component" value="Unassembled WGS sequence"/>
</dbReference>
<dbReference type="Pfam" id="PF11976">
    <property type="entry name" value="Rad60-SLD"/>
    <property type="match status" value="1"/>
</dbReference>
<accession>A0A814VZ47</accession>